<protein>
    <recommendedName>
        <fullName evidence="2">Probable vacuolar protein sorting-associated protein 16 homolog</fullName>
    </recommendedName>
</protein>
<dbReference type="HOGENOM" id="CLU_008909_1_0_1"/>
<dbReference type="PANTHER" id="PTHR12811:SF0">
    <property type="entry name" value="VACUOLAR PROTEIN SORTING-ASSOCIATED PROTEIN 16 HOMOLOG"/>
    <property type="match status" value="1"/>
</dbReference>
<dbReference type="eggNOG" id="KOG2280">
    <property type="taxonomic scope" value="Eukaryota"/>
</dbReference>
<dbReference type="InterPro" id="IPR016534">
    <property type="entry name" value="VPS16"/>
</dbReference>
<evidence type="ECO:0000256" key="1">
    <source>
        <dbReference type="ARBA" id="ARBA00009250"/>
    </source>
</evidence>
<proteinExistence type="inferred from homology"/>
<evidence type="ECO:0000259" key="3">
    <source>
        <dbReference type="Pfam" id="PF04840"/>
    </source>
</evidence>
<feature type="domain" description="Vps16 N-terminal" evidence="4">
    <location>
        <begin position="5"/>
        <end position="402"/>
    </location>
</feature>
<dbReference type="Pfam" id="PF04841">
    <property type="entry name" value="Vps16_N"/>
    <property type="match status" value="1"/>
</dbReference>
<keyword evidence="2" id="KW-0653">Protein transport</keyword>
<keyword evidence="2" id="KW-0813">Transport</keyword>
<dbReference type="GO" id="GO:0030897">
    <property type="term" value="C:HOPS complex"/>
    <property type="evidence" value="ECO:0007669"/>
    <property type="project" value="TreeGrafter"/>
</dbReference>
<comment type="caution">
    <text evidence="5">The sequence shown here is derived from an EMBL/GenBank/DDBJ whole genome shotgun (WGS) entry which is preliminary data.</text>
</comment>
<accession>K0KM74</accession>
<evidence type="ECO:0000313" key="5">
    <source>
        <dbReference type="EMBL" id="CCH43282.1"/>
    </source>
</evidence>
<dbReference type="Gene3D" id="1.10.150.780">
    <property type="entry name" value="Vps16, C-terminal region"/>
    <property type="match status" value="1"/>
</dbReference>
<dbReference type="PIRSF" id="PIRSF007949">
    <property type="entry name" value="VPS16"/>
    <property type="match status" value="1"/>
</dbReference>
<comment type="function">
    <text evidence="2">Essential for vacuolar protein sorting. Required for vacuole biogenesis, stability and to maintain vacuole morphology.</text>
</comment>
<dbReference type="PANTHER" id="PTHR12811">
    <property type="entry name" value="VACUOLAR PROTEIN SORTING VPS16"/>
    <property type="match status" value="1"/>
</dbReference>
<dbReference type="Pfam" id="PF04840">
    <property type="entry name" value="Vps16_C"/>
    <property type="match status" value="1"/>
</dbReference>
<dbReference type="Proteomes" id="UP000009328">
    <property type="component" value="Unassembled WGS sequence"/>
</dbReference>
<sequence length="836" mass="96770">MSNPNVYYRNRELYTLSWNISNLQNYIISISKFTKTIALHKYKTEINDIKDSTIATDIEIYTGSGNLLHSINWNNHVNGRIIDLGWTIDEKLVVLLQNGHVRVYYDFEGGFNEYSVGYDAQLIGVKSFKVVRNVIFIILNDFKLIYIDLTNNISIHSKVLKDIRQEITGDSLKFRDWDIIIDDESFEILISINKEIYSIPKFGNMVKKSIDGPFHKISISSNNQFVSLYHGKLNKIFVVTSNFNKSLFDFQLDSNQPPVSQINWCGSDAIALGYYDTLKLIAPGGSIDFYLNPDYQISNELDGLTILNESSLEFLSKVANETVECFKIGSTSKSSILLDSVDKLNKHSPKANENLTIIGSDENLNHAVKTCISASLEEFDSYWQKKLLKAVSFGKSSLELKSEFSNTRHFLKTCDDLRILNNIRSPEVGLFLTSFEYNHLGIETVIKLLVKRQQFYEAFQISKFLKLPIDLIFINWACVKIKYNPNLNDEELSQQITTKFQTFNNNSYISFESIATTAFQEGRSNLAKILINFESLFTKQIPLLLTMEEHELALQKACDSQDTDLLLETLLILKQTLSLPVFFKLLNHFKIASNCFEFFFTNDEVLIFDFLNQADRTIDIANYDLKKTLTHTTQVPFEKQIEVLNKAINAYSLMRKNSNDHKQLEKQLKLLQLQDSYTNEFNIEFQGLSIVGTLEKLILLNQNNKINAFMKNFKISEKKFQYIKLNFLIKNEKFDELYEWSNNQKLSIGSEPIIQKLISSNQSSMALKLIHRSNLSYSNKMEYLIKLKDFKNVIEEAFHKKDLELLERIEMDVETPRLKELLQDYKSKLQTTTRFF</sequence>
<keyword evidence="6" id="KW-1185">Reference proteome</keyword>
<dbReference type="GO" id="GO:0042144">
    <property type="term" value="P:vacuole fusion, non-autophagic"/>
    <property type="evidence" value="ECO:0007669"/>
    <property type="project" value="TreeGrafter"/>
</dbReference>
<name>K0KM74_WICCF</name>
<dbReference type="GO" id="GO:0016197">
    <property type="term" value="P:endosomal transport"/>
    <property type="evidence" value="ECO:0007669"/>
    <property type="project" value="TreeGrafter"/>
</dbReference>
<dbReference type="InterPro" id="IPR006925">
    <property type="entry name" value="Vps16_C"/>
</dbReference>
<gene>
    <name evidence="5" type="ORF">BN7_2830</name>
</gene>
<dbReference type="AlphaFoldDB" id="K0KM74"/>
<evidence type="ECO:0000259" key="4">
    <source>
        <dbReference type="Pfam" id="PF04841"/>
    </source>
</evidence>
<dbReference type="GO" id="GO:0005768">
    <property type="term" value="C:endosome"/>
    <property type="evidence" value="ECO:0007669"/>
    <property type="project" value="TreeGrafter"/>
</dbReference>
<dbReference type="GO" id="GO:0003779">
    <property type="term" value="F:actin binding"/>
    <property type="evidence" value="ECO:0007669"/>
    <property type="project" value="TreeGrafter"/>
</dbReference>
<organism evidence="5 6">
    <name type="scientific">Wickerhamomyces ciferrii (strain ATCC 14091 / BCRC 22168 / CBS 111 / JCM 3599 / NBRC 0793 / NRRL Y-1031 F-60-10)</name>
    <name type="common">Yeast</name>
    <name type="synonym">Pichia ciferrii</name>
    <dbReference type="NCBI Taxonomy" id="1206466"/>
    <lineage>
        <taxon>Eukaryota</taxon>
        <taxon>Fungi</taxon>
        <taxon>Dikarya</taxon>
        <taxon>Ascomycota</taxon>
        <taxon>Saccharomycotina</taxon>
        <taxon>Saccharomycetes</taxon>
        <taxon>Phaffomycetales</taxon>
        <taxon>Wickerhamomycetaceae</taxon>
        <taxon>Wickerhamomyces</taxon>
    </lineage>
</organism>
<feature type="domain" description="Vps16 C-terminal" evidence="3">
    <location>
        <begin position="509"/>
        <end position="815"/>
    </location>
</feature>
<evidence type="ECO:0000313" key="6">
    <source>
        <dbReference type="Proteomes" id="UP000009328"/>
    </source>
</evidence>
<dbReference type="InterPro" id="IPR038132">
    <property type="entry name" value="Vps16_C_sf"/>
</dbReference>
<dbReference type="InParanoid" id="K0KM74"/>
<dbReference type="InterPro" id="IPR006926">
    <property type="entry name" value="Vps16_N"/>
</dbReference>
<reference evidence="5 6" key="1">
    <citation type="journal article" date="2012" name="Eukaryot. Cell">
        <title>Draft genome sequence of Wickerhamomyces ciferrii NRRL Y-1031 F-60-10.</title>
        <authorList>
            <person name="Schneider J."/>
            <person name="Andrea H."/>
            <person name="Blom J."/>
            <person name="Jaenicke S."/>
            <person name="Ruckert C."/>
            <person name="Schorsch C."/>
            <person name="Szczepanowski R."/>
            <person name="Farwick M."/>
            <person name="Goesmann A."/>
            <person name="Puhler A."/>
            <person name="Schaffer S."/>
            <person name="Tauch A."/>
            <person name="Kohler T."/>
            <person name="Brinkrolf K."/>
        </authorList>
    </citation>
    <scope>NUCLEOTIDE SEQUENCE [LARGE SCALE GENOMIC DNA]</scope>
    <source>
        <strain evidence="6">ATCC 14091 / BCRC 22168 / CBS 111 / JCM 3599 / NBRC 0793 / NRRL Y-1031 F-60-10</strain>
    </source>
</reference>
<dbReference type="FunCoup" id="K0KM74">
    <property type="interactions" value="1087"/>
</dbReference>
<comment type="similarity">
    <text evidence="1 2">Belongs to the VPS16 family.</text>
</comment>
<dbReference type="EMBL" id="CAIF01000075">
    <property type="protein sequence ID" value="CCH43282.1"/>
    <property type="molecule type" value="Genomic_DNA"/>
</dbReference>
<dbReference type="STRING" id="1206466.K0KM74"/>
<dbReference type="GO" id="GO:0006886">
    <property type="term" value="P:intracellular protein transport"/>
    <property type="evidence" value="ECO:0007669"/>
    <property type="project" value="InterPro"/>
</dbReference>
<evidence type="ECO:0000256" key="2">
    <source>
        <dbReference type="PIRNR" id="PIRNR007949"/>
    </source>
</evidence>